<dbReference type="RefSeq" id="WP_014435427.1">
    <property type="nucleotide sequence ID" value="NC_017080.1"/>
</dbReference>
<dbReference type="HOGENOM" id="CLU_563655_0_0_0"/>
<dbReference type="Proteomes" id="UP000007881">
    <property type="component" value="Chromosome"/>
</dbReference>
<keyword evidence="2" id="KW-1133">Transmembrane helix</keyword>
<feature type="signal peptide" evidence="3">
    <location>
        <begin position="1"/>
        <end position="26"/>
    </location>
</feature>
<organism evidence="5 6">
    <name type="scientific">Phycisphaera mikurensis (strain NBRC 102666 / KCTC 22515 / FYK2301M01)</name>
    <dbReference type="NCBI Taxonomy" id="1142394"/>
    <lineage>
        <taxon>Bacteria</taxon>
        <taxon>Pseudomonadati</taxon>
        <taxon>Planctomycetota</taxon>
        <taxon>Phycisphaerae</taxon>
        <taxon>Phycisphaerales</taxon>
        <taxon>Phycisphaeraceae</taxon>
        <taxon>Phycisphaera</taxon>
    </lineage>
</organism>
<keyword evidence="6" id="KW-1185">Reference proteome</keyword>
<dbReference type="GO" id="GO:0003993">
    <property type="term" value="F:acid phosphatase activity"/>
    <property type="evidence" value="ECO:0007669"/>
    <property type="project" value="InterPro"/>
</dbReference>
<dbReference type="KEGG" id="phm:PSMK_00480"/>
<evidence type="ECO:0000256" key="3">
    <source>
        <dbReference type="SAM" id="SignalP"/>
    </source>
</evidence>
<name>I0IAB9_PHYMF</name>
<dbReference type="SUPFAM" id="SSF56300">
    <property type="entry name" value="Metallo-dependent phosphatases"/>
    <property type="match status" value="1"/>
</dbReference>
<protein>
    <submittedName>
        <fullName evidence="5">Putative hydrolase</fullName>
    </submittedName>
</protein>
<evidence type="ECO:0000256" key="2">
    <source>
        <dbReference type="SAM" id="Phobius"/>
    </source>
</evidence>
<gene>
    <name evidence="5" type="ordered locus">PSMK_00480</name>
</gene>
<evidence type="ECO:0000259" key="4">
    <source>
        <dbReference type="Pfam" id="PF00149"/>
    </source>
</evidence>
<keyword evidence="2" id="KW-0472">Membrane</keyword>
<sequence>MTGRLLLPVLLAVLLAVLLQASPADAKTRRGLTGTVVYATWTQDPTTTLTVHWIDDDPGDPADRGGGRSPTLTVRGIDGTEGADAGVSVTAATMLPIPGTSRFVHRAEATGLAPGAAYAVRVPGDPRPRRFRTVDADPATPTRFVLTSDVYRRRDPLLAMHAHLAARDPAFVILAGDIAYANGDVENADRWLDFLWAWDDRVVTAEGFSVPMIALIGNHEVDGGYLHEIDRDRYPDPADASPFFRRLFAFPGERSYGVLDFGDDLSLVALDSGHQAAIAGEQTRWLEETLAARQHRTHLFTAWHVPAYPSARRLASSMPRRLRRHFVPLLDRYGVDASFEGHDHAYKRTQPIRHGKIDPLGTVYVGDGGYADLAERVPAEPGRGGWFSDARWYLANSKQTDHFEVVTLTGPDRRFEAVGADGEVFDAWESHGNEPKAVVETPVTPVPARAEFWLLLIGVPAAVGAGAWWTRLTRSRRRAAAAAA</sequence>
<dbReference type="EMBL" id="AP012338">
    <property type="protein sequence ID" value="BAM02207.1"/>
    <property type="molecule type" value="Genomic_DNA"/>
</dbReference>
<keyword evidence="5" id="KW-0378">Hydrolase</keyword>
<dbReference type="InterPro" id="IPR029052">
    <property type="entry name" value="Metallo-depent_PP-like"/>
</dbReference>
<dbReference type="OrthoDB" id="9804511at2"/>
<proteinExistence type="predicted"/>
<keyword evidence="2" id="KW-0812">Transmembrane</keyword>
<dbReference type="Pfam" id="PF00149">
    <property type="entry name" value="Metallophos"/>
    <property type="match status" value="1"/>
</dbReference>
<evidence type="ECO:0000313" key="6">
    <source>
        <dbReference type="Proteomes" id="UP000007881"/>
    </source>
</evidence>
<keyword evidence="1 3" id="KW-0732">Signal</keyword>
<evidence type="ECO:0000256" key="1">
    <source>
        <dbReference type="ARBA" id="ARBA00022729"/>
    </source>
</evidence>
<feature type="domain" description="Calcineurin-like phosphoesterase" evidence="4">
    <location>
        <begin position="143"/>
        <end position="346"/>
    </location>
</feature>
<dbReference type="InterPro" id="IPR004843">
    <property type="entry name" value="Calcineurin-like_PHP"/>
</dbReference>
<feature type="transmembrane region" description="Helical" evidence="2">
    <location>
        <begin position="452"/>
        <end position="470"/>
    </location>
</feature>
<dbReference type="PANTHER" id="PTHR22953:SF153">
    <property type="entry name" value="PURPLE ACID PHOSPHATASE"/>
    <property type="match status" value="1"/>
</dbReference>
<accession>I0IAB9</accession>
<dbReference type="Gene3D" id="3.60.21.10">
    <property type="match status" value="1"/>
</dbReference>
<dbReference type="eggNOG" id="COG1409">
    <property type="taxonomic scope" value="Bacteria"/>
</dbReference>
<dbReference type="AlphaFoldDB" id="I0IAB9"/>
<dbReference type="InterPro" id="IPR039331">
    <property type="entry name" value="PAPs-like"/>
</dbReference>
<evidence type="ECO:0000313" key="5">
    <source>
        <dbReference type="EMBL" id="BAM02207.1"/>
    </source>
</evidence>
<reference evidence="5 6" key="1">
    <citation type="submission" date="2012-02" db="EMBL/GenBank/DDBJ databases">
        <title>Complete genome sequence of Phycisphaera mikurensis NBRC 102666.</title>
        <authorList>
            <person name="Ankai A."/>
            <person name="Hosoyama A."/>
            <person name="Terui Y."/>
            <person name="Sekine M."/>
            <person name="Fukai R."/>
            <person name="Kato Y."/>
            <person name="Nakamura S."/>
            <person name="Yamada-Narita S."/>
            <person name="Kawakoshi A."/>
            <person name="Fukunaga Y."/>
            <person name="Yamazaki S."/>
            <person name="Fujita N."/>
        </authorList>
    </citation>
    <scope>NUCLEOTIDE SEQUENCE [LARGE SCALE GENOMIC DNA]</scope>
    <source>
        <strain evidence="6">NBRC 102666 / KCTC 22515 / FYK2301M01</strain>
    </source>
</reference>
<dbReference type="STRING" id="1142394.PSMK_00480"/>
<dbReference type="PANTHER" id="PTHR22953">
    <property type="entry name" value="ACID PHOSPHATASE RELATED"/>
    <property type="match status" value="1"/>
</dbReference>
<feature type="chain" id="PRO_5003629020" evidence="3">
    <location>
        <begin position="27"/>
        <end position="484"/>
    </location>
</feature>